<evidence type="ECO:0000313" key="7">
    <source>
        <dbReference type="EMBL" id="SUZ69899.1"/>
    </source>
</evidence>
<comment type="catalytic activity">
    <reaction evidence="1">
        <text>Hydrolysis of terminal non-reducing N-acetyl-D-hexosamine residues in N-acetyl-beta-D-hexosaminides.</text>
        <dbReference type="EC" id="3.2.1.52"/>
    </reaction>
</comment>
<dbReference type="PANTHER" id="PTHR30480:SF13">
    <property type="entry name" value="BETA-HEXOSAMINIDASE"/>
    <property type="match status" value="1"/>
</dbReference>
<dbReference type="PANTHER" id="PTHR30480">
    <property type="entry name" value="BETA-HEXOSAMINIDASE-RELATED"/>
    <property type="match status" value="1"/>
</dbReference>
<keyword evidence="4" id="KW-0378">Hydrolase</keyword>
<dbReference type="InterPro" id="IPR036962">
    <property type="entry name" value="Glyco_hydro_3_N_sf"/>
</dbReference>
<dbReference type="GO" id="GO:0009254">
    <property type="term" value="P:peptidoglycan turnover"/>
    <property type="evidence" value="ECO:0007669"/>
    <property type="project" value="TreeGrafter"/>
</dbReference>
<organism evidence="7">
    <name type="scientific">marine metagenome</name>
    <dbReference type="NCBI Taxonomy" id="408172"/>
    <lineage>
        <taxon>unclassified sequences</taxon>
        <taxon>metagenomes</taxon>
        <taxon>ecological metagenomes</taxon>
    </lineage>
</organism>
<dbReference type="AlphaFoldDB" id="A0A381PVC6"/>
<dbReference type="GO" id="GO:0004563">
    <property type="term" value="F:beta-N-acetylhexosaminidase activity"/>
    <property type="evidence" value="ECO:0007669"/>
    <property type="project" value="UniProtKB-EC"/>
</dbReference>
<dbReference type="InterPro" id="IPR036881">
    <property type="entry name" value="Glyco_hydro_3_C_sf"/>
</dbReference>
<dbReference type="SUPFAM" id="SSF51445">
    <property type="entry name" value="(Trans)glycosidases"/>
    <property type="match status" value="1"/>
</dbReference>
<proteinExistence type="inferred from homology"/>
<evidence type="ECO:0000256" key="3">
    <source>
        <dbReference type="ARBA" id="ARBA00012663"/>
    </source>
</evidence>
<dbReference type="SUPFAM" id="SSF52279">
    <property type="entry name" value="Beta-D-glucan exohydrolase, C-terminal domain"/>
    <property type="match status" value="1"/>
</dbReference>
<name>A0A381PVC6_9ZZZZ</name>
<evidence type="ECO:0000256" key="1">
    <source>
        <dbReference type="ARBA" id="ARBA00001231"/>
    </source>
</evidence>
<dbReference type="InterPro" id="IPR017853">
    <property type="entry name" value="GH"/>
</dbReference>
<dbReference type="EC" id="3.2.1.52" evidence="3"/>
<sequence>MMQFQHCFPVPSAEVLSGLSASLFTRRARLFTALASAIVLAACSPADPGGSRVEVQKQLMAGHAEAERWAAETLTQLTLEEKVGQMIVEQMRGDYVADDDATFDYWKTLVRDYGIGGFVVYGGTPHDTANLLNRLQTLAAVPLLISADFEGGPGQQFVGASEFPANMALAAIGSEELAYEVGRVGAVEGRAIGIHLTYSPVVDVLTQPNNPVLSVRSFGRDIDLLGRMASAYIQGYQDHGMLATAKHFPGRGDVELVPGTEFTVNHKPAEEVEQTDFLAFRHAIDAGVTFIMTDHISVPSVTNGSDLPASVEPALATNWVREHLGFEGVLTTDDLWYDKVVDRFGAERVGVMAVKAGHDTLLKPLNAIKAIAALVEAVENDEIPIERIDDSVRRLLYWKARLNLHRNRFVDPSQIDSKVGIRAHRDLVRDVADRSLTVLINDGFLPTNMNALGNIVHISIQKAQYQQAALDVAAHLQQTLPVRRTFTLGPNVDPAIYSEVVAAARESDTVIVSLFNPRSVYIDNGPLRSKDVALVQSVIAAKPRSTVVMSYGNPYLVDSTRGSAAFIVGYGEGGFYGNQFAYAESFARLLRGEIMGSGTLPIKLPN</sequence>
<dbReference type="Pfam" id="PF00933">
    <property type="entry name" value="Glyco_hydro_3"/>
    <property type="match status" value="1"/>
</dbReference>
<keyword evidence="5" id="KW-0326">Glycosidase</keyword>
<dbReference type="InterPro" id="IPR050226">
    <property type="entry name" value="NagZ_Beta-hexosaminidase"/>
</dbReference>
<evidence type="ECO:0000259" key="6">
    <source>
        <dbReference type="Pfam" id="PF00933"/>
    </source>
</evidence>
<dbReference type="InterPro" id="IPR001764">
    <property type="entry name" value="Glyco_hydro_3_N"/>
</dbReference>
<feature type="domain" description="Glycoside hydrolase family 3 N-terminal" evidence="6">
    <location>
        <begin position="78"/>
        <end position="396"/>
    </location>
</feature>
<dbReference type="EMBL" id="UINC01001074">
    <property type="protein sequence ID" value="SUZ69899.1"/>
    <property type="molecule type" value="Genomic_DNA"/>
</dbReference>
<dbReference type="Gene3D" id="3.40.50.1700">
    <property type="entry name" value="Glycoside hydrolase family 3 C-terminal domain"/>
    <property type="match status" value="1"/>
</dbReference>
<evidence type="ECO:0000256" key="4">
    <source>
        <dbReference type="ARBA" id="ARBA00022801"/>
    </source>
</evidence>
<comment type="similarity">
    <text evidence="2">Belongs to the glycosyl hydrolase 3 family.</text>
</comment>
<reference evidence="7" key="1">
    <citation type="submission" date="2018-05" db="EMBL/GenBank/DDBJ databases">
        <authorList>
            <person name="Lanie J.A."/>
            <person name="Ng W.-L."/>
            <person name="Kazmierczak K.M."/>
            <person name="Andrzejewski T.M."/>
            <person name="Davidsen T.M."/>
            <person name="Wayne K.J."/>
            <person name="Tettelin H."/>
            <person name="Glass J.I."/>
            <person name="Rusch D."/>
            <person name="Podicherti R."/>
            <person name="Tsui H.-C.T."/>
            <person name="Winkler M.E."/>
        </authorList>
    </citation>
    <scope>NUCLEOTIDE SEQUENCE</scope>
</reference>
<evidence type="ECO:0000256" key="2">
    <source>
        <dbReference type="ARBA" id="ARBA00005336"/>
    </source>
</evidence>
<accession>A0A381PVC6</accession>
<protein>
    <recommendedName>
        <fullName evidence="3">beta-N-acetylhexosaminidase</fullName>
        <ecNumber evidence="3">3.2.1.52</ecNumber>
    </recommendedName>
</protein>
<evidence type="ECO:0000256" key="5">
    <source>
        <dbReference type="ARBA" id="ARBA00023295"/>
    </source>
</evidence>
<gene>
    <name evidence="7" type="ORF">METZ01_LOCUS22753</name>
</gene>
<dbReference type="Gene3D" id="3.20.20.300">
    <property type="entry name" value="Glycoside hydrolase, family 3, N-terminal domain"/>
    <property type="match status" value="1"/>
</dbReference>
<dbReference type="GO" id="GO:0005975">
    <property type="term" value="P:carbohydrate metabolic process"/>
    <property type="evidence" value="ECO:0007669"/>
    <property type="project" value="InterPro"/>
</dbReference>